<evidence type="ECO:0000259" key="2">
    <source>
        <dbReference type="Pfam" id="PF07853"/>
    </source>
</evidence>
<accession>A0ABR8W275</accession>
<evidence type="ECO:0000313" key="4">
    <source>
        <dbReference type="Proteomes" id="UP000611521"/>
    </source>
</evidence>
<dbReference type="EMBL" id="JACSPX010000001">
    <property type="protein sequence ID" value="MBD8011133.1"/>
    <property type="molecule type" value="Genomic_DNA"/>
</dbReference>
<keyword evidence="1" id="KW-0472">Membrane</keyword>
<proteinExistence type="predicted"/>
<keyword evidence="1" id="KW-1133">Transmembrane helix</keyword>
<gene>
    <name evidence="3" type="ORF">H9633_02325</name>
</gene>
<evidence type="ECO:0000313" key="3">
    <source>
        <dbReference type="EMBL" id="MBD8011133.1"/>
    </source>
</evidence>
<evidence type="ECO:0000256" key="1">
    <source>
        <dbReference type="SAM" id="Phobius"/>
    </source>
</evidence>
<dbReference type="Pfam" id="PF07853">
    <property type="entry name" value="DUF1648"/>
    <property type="match status" value="1"/>
</dbReference>
<reference evidence="3 4" key="1">
    <citation type="submission" date="2020-08" db="EMBL/GenBank/DDBJ databases">
        <title>A Genomic Blueprint of the Chicken Gut Microbiome.</title>
        <authorList>
            <person name="Gilroy R."/>
            <person name="Ravi A."/>
            <person name="Getino M."/>
            <person name="Pursley I."/>
            <person name="Horton D.L."/>
            <person name="Alikhan N.-F."/>
            <person name="Baker D."/>
            <person name="Gharbi K."/>
            <person name="Hall N."/>
            <person name="Watson M."/>
            <person name="Adriaenssens E.M."/>
            <person name="Foster-Nyarko E."/>
            <person name="Jarju S."/>
            <person name="Secka A."/>
            <person name="Antonio M."/>
            <person name="Oren A."/>
            <person name="Chaudhuri R."/>
            <person name="La Ragione R.M."/>
            <person name="Hildebrand F."/>
            <person name="Pallen M.J."/>
        </authorList>
    </citation>
    <scope>NUCLEOTIDE SEQUENCE [LARGE SCALE GENOMIC DNA]</scope>
    <source>
        <strain evidence="3 4">Re1</strain>
    </source>
</reference>
<feature type="transmembrane region" description="Helical" evidence="1">
    <location>
        <begin position="137"/>
        <end position="158"/>
    </location>
</feature>
<protein>
    <submittedName>
        <fullName evidence="3">DUF1648 domain-containing protein</fullName>
    </submittedName>
</protein>
<dbReference type="Proteomes" id="UP000611521">
    <property type="component" value="Unassembled WGS sequence"/>
</dbReference>
<name>A0ABR8W275_9MICO</name>
<keyword evidence="4" id="KW-1185">Reference proteome</keyword>
<keyword evidence="1" id="KW-0812">Transmembrane</keyword>
<feature type="transmembrane region" description="Helical" evidence="1">
    <location>
        <begin position="69"/>
        <end position="90"/>
    </location>
</feature>
<organism evidence="3 4">
    <name type="scientific">Microbacterium commune</name>
    <dbReference type="NCBI Taxonomy" id="2762219"/>
    <lineage>
        <taxon>Bacteria</taxon>
        <taxon>Bacillati</taxon>
        <taxon>Actinomycetota</taxon>
        <taxon>Actinomycetes</taxon>
        <taxon>Micrococcales</taxon>
        <taxon>Microbacteriaceae</taxon>
        <taxon>Microbacterium</taxon>
    </lineage>
</organism>
<feature type="transmembrane region" description="Helical" evidence="1">
    <location>
        <begin position="20"/>
        <end position="44"/>
    </location>
</feature>
<dbReference type="RefSeq" id="WP_191711943.1">
    <property type="nucleotide sequence ID" value="NZ_JACSPX010000001.1"/>
</dbReference>
<comment type="caution">
    <text evidence="3">The sequence shown here is derived from an EMBL/GenBank/DDBJ whole genome shotgun (WGS) entry which is preliminary data.</text>
</comment>
<feature type="transmembrane region" description="Helical" evidence="1">
    <location>
        <begin position="196"/>
        <end position="216"/>
    </location>
</feature>
<dbReference type="InterPro" id="IPR012867">
    <property type="entry name" value="DUF1648"/>
</dbReference>
<feature type="domain" description="DUF1648" evidence="2">
    <location>
        <begin position="32"/>
        <end position="73"/>
    </location>
</feature>
<feature type="transmembrane region" description="Helical" evidence="1">
    <location>
        <begin position="222"/>
        <end position="244"/>
    </location>
</feature>
<sequence>MTTPGTQIDAAADVRRARRALTVVGLVIPAVFTAVAVALIAVWMPELPDPAATHWGAGGVDGYGPPVTYLWLAIGIGLGLPLLLVTVTLTMARQQWGVTARFLGALALALSGFSAVTTTGSTWMQRGLSDAADATDVLPVLVGAFCALLILSAAGWVLQPDVEATGPVTLKTTRLPSISAGERVVWMGTARMARGGLLIVGFACVVLIGVTAVMLLQAPGSAWIPLLVLAVVGLALAATASFRVRVGADGLHVRSQLGFPRLHVPLDEITGVRAIECHPFAEFGGTGWRVGLDGRTGIVLRTGPAIEVDRRGAGAVVITVDGAETAAATLQAHLERRAEA</sequence>
<feature type="transmembrane region" description="Helical" evidence="1">
    <location>
        <begin position="102"/>
        <end position="125"/>
    </location>
</feature>